<name>A0ABR8WUK7_9MICO</name>
<gene>
    <name evidence="2" type="ORF">H9634_08195</name>
</gene>
<dbReference type="PANTHER" id="PTHR35894:SF1">
    <property type="entry name" value="PHOSPHORIBULOKINASE _ URIDINE KINASE FAMILY"/>
    <property type="match status" value="1"/>
</dbReference>
<dbReference type="Gene3D" id="3.40.50.300">
    <property type="entry name" value="P-loop containing nucleotide triphosphate hydrolases"/>
    <property type="match status" value="1"/>
</dbReference>
<accession>A0ABR8WUK7</accession>
<dbReference type="InterPro" id="IPR052026">
    <property type="entry name" value="ExeA_AAA_ATPase_DNA-bind"/>
</dbReference>
<reference evidence="2 3" key="1">
    <citation type="submission" date="2020-08" db="EMBL/GenBank/DDBJ databases">
        <title>A Genomic Blueprint of the Chicken Gut Microbiome.</title>
        <authorList>
            <person name="Gilroy R."/>
            <person name="Ravi A."/>
            <person name="Getino M."/>
            <person name="Pursley I."/>
            <person name="Horton D.L."/>
            <person name="Alikhan N.-F."/>
            <person name="Baker D."/>
            <person name="Gharbi K."/>
            <person name="Hall N."/>
            <person name="Watson M."/>
            <person name="Adriaenssens E.M."/>
            <person name="Foster-Nyarko E."/>
            <person name="Jarju S."/>
            <person name="Secka A."/>
            <person name="Antonio M."/>
            <person name="Oren A."/>
            <person name="Chaudhuri R."/>
            <person name="La Ragione R.M."/>
            <person name="Hildebrand F."/>
            <person name="Pallen M.J."/>
        </authorList>
    </citation>
    <scope>NUCLEOTIDE SEQUENCE [LARGE SCALE GENOMIC DNA]</scope>
    <source>
        <strain evidence="2 3">Re57</strain>
    </source>
</reference>
<dbReference type="PANTHER" id="PTHR35894">
    <property type="entry name" value="GENERAL SECRETION PATHWAY PROTEIN A-RELATED"/>
    <property type="match status" value="1"/>
</dbReference>
<keyword evidence="3" id="KW-1185">Reference proteome</keyword>
<dbReference type="InterPro" id="IPR027417">
    <property type="entry name" value="P-loop_NTPase"/>
</dbReference>
<evidence type="ECO:0000313" key="3">
    <source>
        <dbReference type="Proteomes" id="UP000651517"/>
    </source>
</evidence>
<dbReference type="SUPFAM" id="SSF52540">
    <property type="entry name" value="P-loop containing nucleoside triphosphate hydrolases"/>
    <property type="match status" value="1"/>
</dbReference>
<protein>
    <submittedName>
        <fullName evidence="2">AAA family ATPase</fullName>
    </submittedName>
</protein>
<dbReference type="Proteomes" id="UP000651517">
    <property type="component" value="Unassembled WGS sequence"/>
</dbReference>
<organism evidence="2 3">
    <name type="scientific">Brevibacterium gallinarum</name>
    <dbReference type="NCBI Taxonomy" id="2762220"/>
    <lineage>
        <taxon>Bacteria</taxon>
        <taxon>Bacillati</taxon>
        <taxon>Actinomycetota</taxon>
        <taxon>Actinomycetes</taxon>
        <taxon>Micrococcales</taxon>
        <taxon>Brevibacteriaceae</taxon>
        <taxon>Brevibacterium</taxon>
    </lineage>
</organism>
<dbReference type="InterPro" id="IPR041664">
    <property type="entry name" value="AAA_16"/>
</dbReference>
<sequence>MTVASAVPSANSQRRGCQVASSASIVRRPFPRVCRGPVRAAAVVSAGDDTVSSITEPECIAAPVPPAVPHPPWCRSDRRAAVTVTIPPPNPRRHPSPFSPSFGTTPAAVVGIQQEVNLFARALDGAIRGRAMLVTGPRGVGKTVLLNTFGEVADSRQWVTVREQASPGVVQRLTEARLPQLLEDLDAAQTSTSSTVGFTLPVIGGGLTARTDSANPLTPDLRHRLMQALDILSAHGTGLLLTLDEVHRTNIGELRAITDAVAHAVAQGAPLAFVAAGLPATMNRLVNDDVSTFLRRAERIELKNFTADDTAVALRHPIENAGKSIDCDALHIAVAASENYPYLVQLIGDFAWEAAAEAPVITAEHVAWAVEQARPALFRQIHEPTLAGLSDRDKDYIFAMSADDGPSLTREVARRLGVSIQHAGVYRSRLIIDGVIMESGRGKVEFAIPYLRDYLRSESARR</sequence>
<evidence type="ECO:0000313" key="2">
    <source>
        <dbReference type="EMBL" id="MBD8020761.1"/>
    </source>
</evidence>
<dbReference type="Pfam" id="PF13191">
    <property type="entry name" value="AAA_16"/>
    <property type="match status" value="1"/>
</dbReference>
<proteinExistence type="predicted"/>
<evidence type="ECO:0000259" key="1">
    <source>
        <dbReference type="Pfam" id="PF13191"/>
    </source>
</evidence>
<dbReference type="EMBL" id="JACSPY010000006">
    <property type="protein sequence ID" value="MBD8020761.1"/>
    <property type="molecule type" value="Genomic_DNA"/>
</dbReference>
<feature type="domain" description="Orc1-like AAA ATPase" evidence="1">
    <location>
        <begin position="110"/>
        <end position="258"/>
    </location>
</feature>
<comment type="caution">
    <text evidence="2">The sequence shown here is derived from an EMBL/GenBank/DDBJ whole genome shotgun (WGS) entry which is preliminary data.</text>
</comment>